<dbReference type="Gene3D" id="3.40.50.2000">
    <property type="entry name" value="Glycogen Phosphorylase B"/>
    <property type="match status" value="1"/>
</dbReference>
<evidence type="ECO:0000256" key="1">
    <source>
        <dbReference type="ARBA" id="ARBA00022676"/>
    </source>
</evidence>
<sequence>MIEAFEQVVREHPHARLRIAGDGGDRPRLQALVESRGLRPAVTFLGKRDHREIPALLADAHCGLSYVPQTPWFEPQPQLKTLEYFAMDLPAVAVGTQGNADYWAGLPPELLTADDPDSFAGGMRFALTHGEQLRQGGFRRLAERHSWDQITREKLIPIYVDLIADPLRDAARRN</sequence>
<evidence type="ECO:0000313" key="3">
    <source>
        <dbReference type="EMBL" id="OGI40852.1"/>
    </source>
</evidence>
<reference evidence="3 4" key="1">
    <citation type="journal article" date="2016" name="Nat. Commun.">
        <title>Thousands of microbial genomes shed light on interconnected biogeochemical processes in an aquifer system.</title>
        <authorList>
            <person name="Anantharaman K."/>
            <person name="Brown C.T."/>
            <person name="Hug L.A."/>
            <person name="Sharon I."/>
            <person name="Castelle C.J."/>
            <person name="Probst A.J."/>
            <person name="Thomas B.C."/>
            <person name="Singh A."/>
            <person name="Wilkins M.J."/>
            <person name="Karaoz U."/>
            <person name="Brodie E.L."/>
            <person name="Williams K.H."/>
            <person name="Hubbard S.S."/>
            <person name="Banfield J.F."/>
        </authorList>
    </citation>
    <scope>NUCLEOTIDE SEQUENCE [LARGE SCALE GENOMIC DNA]</scope>
</reference>
<comment type="caution">
    <text evidence="3">The sequence shown here is derived from an EMBL/GenBank/DDBJ whole genome shotgun (WGS) entry which is preliminary data.</text>
</comment>
<gene>
    <name evidence="3" type="ORF">A2V91_00690</name>
</gene>
<evidence type="ECO:0008006" key="5">
    <source>
        <dbReference type="Google" id="ProtNLM"/>
    </source>
</evidence>
<keyword evidence="1" id="KW-0328">Glycosyltransferase</keyword>
<proteinExistence type="predicted"/>
<dbReference type="CDD" id="cd03801">
    <property type="entry name" value="GT4_PimA-like"/>
    <property type="match status" value="1"/>
</dbReference>
<evidence type="ECO:0000256" key="2">
    <source>
        <dbReference type="ARBA" id="ARBA00022679"/>
    </source>
</evidence>
<dbReference type="Proteomes" id="UP000179334">
    <property type="component" value="Unassembled WGS sequence"/>
</dbReference>
<dbReference type="EMBL" id="MFSR01000015">
    <property type="protein sequence ID" value="OGI40852.1"/>
    <property type="molecule type" value="Genomic_DNA"/>
</dbReference>
<dbReference type="GO" id="GO:0016757">
    <property type="term" value="F:glycosyltransferase activity"/>
    <property type="evidence" value="ECO:0007669"/>
    <property type="project" value="UniProtKB-KW"/>
</dbReference>
<dbReference type="PANTHER" id="PTHR12526:SF510">
    <property type="entry name" value="D-INOSITOL 3-PHOSPHATE GLYCOSYLTRANSFERASE"/>
    <property type="match status" value="1"/>
</dbReference>
<dbReference type="PANTHER" id="PTHR12526">
    <property type="entry name" value="GLYCOSYLTRANSFERASE"/>
    <property type="match status" value="1"/>
</dbReference>
<accession>A0A1F6T6U4</accession>
<keyword evidence="2" id="KW-0808">Transferase</keyword>
<organism evidence="3 4">
    <name type="scientific">Candidatus Muproteobacteria bacterium RBG_16_64_10</name>
    <dbReference type="NCBI Taxonomy" id="1817757"/>
    <lineage>
        <taxon>Bacteria</taxon>
        <taxon>Pseudomonadati</taxon>
        <taxon>Pseudomonadota</taxon>
        <taxon>Candidatus Muproteobacteria</taxon>
    </lineage>
</organism>
<protein>
    <recommendedName>
        <fullName evidence="5">Glycosyl transferase family 1 domain-containing protein</fullName>
    </recommendedName>
</protein>
<dbReference type="AlphaFoldDB" id="A0A1F6T6U4"/>
<evidence type="ECO:0000313" key="4">
    <source>
        <dbReference type="Proteomes" id="UP000179334"/>
    </source>
</evidence>
<dbReference type="Pfam" id="PF13692">
    <property type="entry name" value="Glyco_trans_1_4"/>
    <property type="match status" value="1"/>
</dbReference>
<name>A0A1F6T6U4_9PROT</name>
<dbReference type="SUPFAM" id="SSF53756">
    <property type="entry name" value="UDP-Glycosyltransferase/glycogen phosphorylase"/>
    <property type="match status" value="1"/>
</dbReference>